<keyword evidence="1" id="KW-1133">Transmembrane helix</keyword>
<evidence type="ECO:0000313" key="2">
    <source>
        <dbReference type="EMBL" id="KJE28676.1"/>
    </source>
</evidence>
<evidence type="ECO:0000313" key="3">
    <source>
        <dbReference type="Proteomes" id="UP000032522"/>
    </source>
</evidence>
<reference evidence="2 3" key="1">
    <citation type="submission" date="2015-01" db="EMBL/GenBank/DDBJ databases">
        <authorList>
            <person name="Filippidou S."/>
            <person name="Jeanneret N."/>
            <person name="Russel-Delif L."/>
            <person name="Junier T."/>
            <person name="Wunderlin T."/>
            <person name="Molina V."/>
            <person name="Johnson S.L."/>
            <person name="Davenport K.W."/>
            <person name="Chain P.S."/>
            <person name="Dorador C."/>
            <person name="Junier P."/>
        </authorList>
    </citation>
    <scope>NUCLEOTIDE SEQUENCE [LARGE SCALE GENOMIC DNA]</scope>
    <source>
        <strain evidence="2 3">Et7/4</strain>
    </source>
</reference>
<dbReference type="PATRIC" id="fig|1462.6.peg.1854"/>
<protein>
    <recommendedName>
        <fullName evidence="4">DUF2642 domain-containing protein</fullName>
    </recommendedName>
</protein>
<proteinExistence type="predicted"/>
<dbReference type="RefSeq" id="WP_044731564.1">
    <property type="nucleotide sequence ID" value="NZ_JYBP01000003.1"/>
</dbReference>
<dbReference type="AlphaFoldDB" id="A0A0D8BWU7"/>
<accession>A0A0D8BWU7</accession>
<keyword evidence="1" id="KW-0812">Transmembrane</keyword>
<feature type="transmembrane region" description="Helical" evidence="1">
    <location>
        <begin position="49"/>
        <end position="69"/>
    </location>
</feature>
<evidence type="ECO:0008006" key="4">
    <source>
        <dbReference type="Google" id="ProtNLM"/>
    </source>
</evidence>
<gene>
    <name evidence="2" type="ORF">LG52_1640</name>
</gene>
<name>A0A0D8BWU7_GEOKU</name>
<dbReference type="OrthoDB" id="2974772at2"/>
<keyword evidence="1" id="KW-0472">Membrane</keyword>
<organism evidence="2 3">
    <name type="scientific">Geobacillus kaustophilus</name>
    <dbReference type="NCBI Taxonomy" id="1462"/>
    <lineage>
        <taxon>Bacteria</taxon>
        <taxon>Bacillati</taxon>
        <taxon>Bacillota</taxon>
        <taxon>Bacilli</taxon>
        <taxon>Bacillales</taxon>
        <taxon>Anoxybacillaceae</taxon>
        <taxon>Geobacillus</taxon>
        <taxon>Geobacillus thermoleovorans group</taxon>
    </lineage>
</organism>
<dbReference type="EMBL" id="JYBP01000003">
    <property type="protein sequence ID" value="KJE28676.1"/>
    <property type="molecule type" value="Genomic_DNA"/>
</dbReference>
<evidence type="ECO:0000256" key="1">
    <source>
        <dbReference type="SAM" id="Phobius"/>
    </source>
</evidence>
<sequence length="88" mass="10071">MDFKHQARQLIGQRVTVVTVHGKFHGTLLGVGDDFIVMRVNIGGRLRRILIRLALIIALLRLIGTGSGYEPHRSSDKDQWERYLMDED</sequence>
<dbReference type="Proteomes" id="UP000032522">
    <property type="component" value="Unassembled WGS sequence"/>
</dbReference>
<comment type="caution">
    <text evidence="2">The sequence shown here is derived from an EMBL/GenBank/DDBJ whole genome shotgun (WGS) entry which is preliminary data.</text>
</comment>